<dbReference type="AlphaFoldDB" id="A0AAW2HQN7"/>
<evidence type="ECO:0000256" key="1">
    <source>
        <dbReference type="SAM" id="MobiDB-lite"/>
    </source>
</evidence>
<feature type="region of interest" description="Disordered" evidence="1">
    <location>
        <begin position="41"/>
        <end position="73"/>
    </location>
</feature>
<dbReference type="EMBL" id="JARGDH010000003">
    <property type="protein sequence ID" value="KAL0271918.1"/>
    <property type="molecule type" value="Genomic_DNA"/>
</dbReference>
<comment type="caution">
    <text evidence="2">The sequence shown here is derived from an EMBL/GenBank/DDBJ whole genome shotgun (WGS) entry which is preliminary data.</text>
</comment>
<accession>A0AAW2HQN7</accession>
<gene>
    <name evidence="2" type="ORF">PYX00_005065</name>
</gene>
<sequence>MREGLQVEPIPLCRERSVLRLFGRVSRLSPTRLIKRVLSERPGEKMTPRPSAAGVFQEDKGVSRDPTGYPKVV</sequence>
<evidence type="ECO:0000313" key="2">
    <source>
        <dbReference type="EMBL" id="KAL0271918.1"/>
    </source>
</evidence>
<reference evidence="2" key="1">
    <citation type="journal article" date="2024" name="Gigascience">
        <title>Chromosome-level genome of the poultry shaft louse Menopon gallinae provides insight into the host-switching and adaptive evolution of parasitic lice.</title>
        <authorList>
            <person name="Xu Y."/>
            <person name="Ma L."/>
            <person name="Liu S."/>
            <person name="Liang Y."/>
            <person name="Liu Q."/>
            <person name="He Z."/>
            <person name="Tian L."/>
            <person name="Duan Y."/>
            <person name="Cai W."/>
            <person name="Li H."/>
            <person name="Song F."/>
        </authorList>
    </citation>
    <scope>NUCLEOTIDE SEQUENCE</scope>
    <source>
        <strain evidence="2">Cailab_2023a</strain>
    </source>
</reference>
<name>A0AAW2HQN7_9NEOP</name>
<organism evidence="2">
    <name type="scientific">Menopon gallinae</name>
    <name type="common">poultry shaft louse</name>
    <dbReference type="NCBI Taxonomy" id="328185"/>
    <lineage>
        <taxon>Eukaryota</taxon>
        <taxon>Metazoa</taxon>
        <taxon>Ecdysozoa</taxon>
        <taxon>Arthropoda</taxon>
        <taxon>Hexapoda</taxon>
        <taxon>Insecta</taxon>
        <taxon>Pterygota</taxon>
        <taxon>Neoptera</taxon>
        <taxon>Paraneoptera</taxon>
        <taxon>Psocodea</taxon>
        <taxon>Troctomorpha</taxon>
        <taxon>Phthiraptera</taxon>
        <taxon>Amblycera</taxon>
        <taxon>Menoponidae</taxon>
        <taxon>Menopon</taxon>
    </lineage>
</organism>
<proteinExistence type="predicted"/>
<protein>
    <submittedName>
        <fullName evidence="2">Uncharacterized protein</fullName>
    </submittedName>
</protein>